<gene>
    <name evidence="2" type="ORF">METZ01_LOCUS93054</name>
</gene>
<accession>A0A381VIS2</accession>
<dbReference type="EMBL" id="UINC01008945">
    <property type="protein sequence ID" value="SVA40200.1"/>
    <property type="molecule type" value="Genomic_DNA"/>
</dbReference>
<reference evidence="2" key="1">
    <citation type="submission" date="2018-05" db="EMBL/GenBank/DDBJ databases">
        <authorList>
            <person name="Lanie J.A."/>
            <person name="Ng W.-L."/>
            <person name="Kazmierczak K.M."/>
            <person name="Andrzejewski T.M."/>
            <person name="Davidsen T.M."/>
            <person name="Wayne K.J."/>
            <person name="Tettelin H."/>
            <person name="Glass J.I."/>
            <person name="Rusch D."/>
            <person name="Podicherti R."/>
            <person name="Tsui H.-C.T."/>
            <person name="Winkler M.E."/>
        </authorList>
    </citation>
    <scope>NUCLEOTIDE SEQUENCE</scope>
</reference>
<feature type="non-terminal residue" evidence="2">
    <location>
        <position position="354"/>
    </location>
</feature>
<evidence type="ECO:0000313" key="2">
    <source>
        <dbReference type="EMBL" id="SVA40200.1"/>
    </source>
</evidence>
<protein>
    <submittedName>
        <fullName evidence="2">Uncharacterized protein</fullName>
    </submittedName>
</protein>
<dbReference type="AlphaFoldDB" id="A0A381VIS2"/>
<evidence type="ECO:0000256" key="1">
    <source>
        <dbReference type="SAM" id="Coils"/>
    </source>
</evidence>
<keyword evidence="1" id="KW-0175">Coiled coil</keyword>
<name>A0A381VIS2_9ZZZZ</name>
<sequence length="354" mass="39825">MKIYQHEKDDGLAKALANNNTIAFCAIAETYQPDKEAIDKLREVLASSDAGDELALAENQNQLDLYYIKSVLVSTGWNKNDDVFDPKELWEARKTPEDKPFNFMHDEKDIIGHITANEVVDFDGTSISDDNENVPGRFNILTSAVIYTEWSDVEQKDRMQKIVAEIEEGKWFVSMECLFPDFDYALATENGETRVVKRNEASAFLTKHLRSYGGDGEYEDYKVGRLLRNLSFSGKGLVSKPANPRSVILEGNDFFDESQAQILTLSSSKENDMSESYEKQISDLQAQLAESHAANDALKDKVVAEQHAEFDSKIKELDSTIAEQAEKIAEHLEANKTLTETLQSKEEALAAKEE</sequence>
<proteinExistence type="predicted"/>
<organism evidence="2">
    <name type="scientific">marine metagenome</name>
    <dbReference type="NCBI Taxonomy" id="408172"/>
    <lineage>
        <taxon>unclassified sequences</taxon>
        <taxon>metagenomes</taxon>
        <taxon>ecological metagenomes</taxon>
    </lineage>
</organism>
<feature type="coiled-coil region" evidence="1">
    <location>
        <begin position="274"/>
        <end position="348"/>
    </location>
</feature>